<feature type="signal peptide" evidence="2">
    <location>
        <begin position="1"/>
        <end position="19"/>
    </location>
</feature>
<comment type="caution">
    <text evidence="3">The sequence shown here is derived from an EMBL/GenBank/DDBJ whole genome shotgun (WGS) entry which is preliminary data.</text>
</comment>
<evidence type="ECO:0000256" key="1">
    <source>
        <dbReference type="SAM" id="MobiDB-lite"/>
    </source>
</evidence>
<name>A0ABW5MD69_9BACT</name>
<dbReference type="Proteomes" id="UP001597469">
    <property type="component" value="Unassembled WGS sequence"/>
</dbReference>
<accession>A0ABW5MD69</accession>
<organism evidence="3 4">
    <name type="scientific">Spirosoma soli</name>
    <dbReference type="NCBI Taxonomy" id="1770529"/>
    <lineage>
        <taxon>Bacteria</taxon>
        <taxon>Pseudomonadati</taxon>
        <taxon>Bacteroidota</taxon>
        <taxon>Cytophagia</taxon>
        <taxon>Cytophagales</taxon>
        <taxon>Cytophagaceae</taxon>
        <taxon>Spirosoma</taxon>
    </lineage>
</organism>
<sequence>MRNLSVLVALLALLTFSNACRNRQQASEQSSDSTTAATESAPAPSTEATIAGRIAELGLTPDSDWRGISLGDEFAKIKTIEKGEPFESDAKHVGYTVEFKNLESADMLYYQANQKVSAIEVDLFLNSRESATACQKELGAYFTSRYGSSKPAEGGTVWSGSQGQSVTLKDVSKGKDFGLKIRIAPANAITTASAR</sequence>
<dbReference type="EMBL" id="JBHULN010000028">
    <property type="protein sequence ID" value="MFD2574459.1"/>
    <property type="molecule type" value="Genomic_DNA"/>
</dbReference>
<evidence type="ECO:0008006" key="5">
    <source>
        <dbReference type="Google" id="ProtNLM"/>
    </source>
</evidence>
<keyword evidence="4" id="KW-1185">Reference proteome</keyword>
<evidence type="ECO:0000313" key="4">
    <source>
        <dbReference type="Proteomes" id="UP001597469"/>
    </source>
</evidence>
<dbReference type="RefSeq" id="WP_381528186.1">
    <property type="nucleotide sequence ID" value="NZ_JBHULN010000028.1"/>
</dbReference>
<proteinExistence type="predicted"/>
<feature type="chain" id="PRO_5047305942" description="Lipoprotein" evidence="2">
    <location>
        <begin position="20"/>
        <end position="195"/>
    </location>
</feature>
<evidence type="ECO:0000313" key="3">
    <source>
        <dbReference type="EMBL" id="MFD2574459.1"/>
    </source>
</evidence>
<keyword evidence="2" id="KW-0732">Signal</keyword>
<reference evidence="4" key="1">
    <citation type="journal article" date="2019" name="Int. J. Syst. Evol. Microbiol.">
        <title>The Global Catalogue of Microorganisms (GCM) 10K type strain sequencing project: providing services to taxonomists for standard genome sequencing and annotation.</title>
        <authorList>
            <consortium name="The Broad Institute Genomics Platform"/>
            <consortium name="The Broad Institute Genome Sequencing Center for Infectious Disease"/>
            <person name="Wu L."/>
            <person name="Ma J."/>
        </authorList>
    </citation>
    <scope>NUCLEOTIDE SEQUENCE [LARGE SCALE GENOMIC DNA]</scope>
    <source>
        <strain evidence="4">KCTC 42805</strain>
    </source>
</reference>
<feature type="region of interest" description="Disordered" evidence="1">
    <location>
        <begin position="25"/>
        <end position="46"/>
    </location>
</feature>
<evidence type="ECO:0000256" key="2">
    <source>
        <dbReference type="SAM" id="SignalP"/>
    </source>
</evidence>
<gene>
    <name evidence="3" type="ORF">ACFSUS_27740</name>
</gene>
<protein>
    <recommendedName>
        <fullName evidence="5">Lipoprotein</fullName>
    </recommendedName>
</protein>